<reference evidence="2 3" key="1">
    <citation type="submission" date="2024-01" db="EMBL/GenBank/DDBJ databases">
        <title>Genome assemblies of Stephania.</title>
        <authorList>
            <person name="Yang L."/>
        </authorList>
    </citation>
    <scope>NUCLEOTIDE SEQUENCE [LARGE SCALE GENOMIC DNA]</scope>
    <source>
        <strain evidence="2">YNDBR</strain>
        <tissue evidence="2">Leaf</tissue>
    </source>
</reference>
<dbReference type="AlphaFoldDB" id="A0AAP0PGM4"/>
<keyword evidence="3" id="KW-1185">Reference proteome</keyword>
<evidence type="ECO:0000313" key="3">
    <source>
        <dbReference type="Proteomes" id="UP001420932"/>
    </source>
</evidence>
<feature type="region of interest" description="Disordered" evidence="1">
    <location>
        <begin position="1"/>
        <end position="20"/>
    </location>
</feature>
<sequence length="58" mass="6384">MRHDLSTTGATTPPRRTTNLTNGEKRLELLASRKETTTKLSDLTASTIARHLTSFATL</sequence>
<evidence type="ECO:0000313" key="2">
    <source>
        <dbReference type="EMBL" id="KAK9143302.1"/>
    </source>
</evidence>
<protein>
    <submittedName>
        <fullName evidence="2">Uncharacterized protein</fullName>
    </submittedName>
</protein>
<comment type="caution">
    <text evidence="2">The sequence shown here is derived from an EMBL/GenBank/DDBJ whole genome shotgun (WGS) entry which is preliminary data.</text>
</comment>
<name>A0AAP0PGM4_9MAGN</name>
<feature type="compositionally biased region" description="Low complexity" evidence="1">
    <location>
        <begin position="7"/>
        <end position="20"/>
    </location>
</feature>
<organism evidence="2 3">
    <name type="scientific">Stephania yunnanensis</name>
    <dbReference type="NCBI Taxonomy" id="152371"/>
    <lineage>
        <taxon>Eukaryota</taxon>
        <taxon>Viridiplantae</taxon>
        <taxon>Streptophyta</taxon>
        <taxon>Embryophyta</taxon>
        <taxon>Tracheophyta</taxon>
        <taxon>Spermatophyta</taxon>
        <taxon>Magnoliopsida</taxon>
        <taxon>Ranunculales</taxon>
        <taxon>Menispermaceae</taxon>
        <taxon>Menispermoideae</taxon>
        <taxon>Cissampelideae</taxon>
        <taxon>Stephania</taxon>
    </lineage>
</organism>
<proteinExistence type="predicted"/>
<dbReference type="EMBL" id="JBBNAF010000005">
    <property type="protein sequence ID" value="KAK9143302.1"/>
    <property type="molecule type" value="Genomic_DNA"/>
</dbReference>
<evidence type="ECO:0000256" key="1">
    <source>
        <dbReference type="SAM" id="MobiDB-lite"/>
    </source>
</evidence>
<accession>A0AAP0PGM4</accession>
<dbReference type="Proteomes" id="UP001420932">
    <property type="component" value="Unassembled WGS sequence"/>
</dbReference>
<gene>
    <name evidence="2" type="ORF">Syun_012702</name>
</gene>